<keyword evidence="11 12" id="KW-0119">Carbohydrate metabolism</keyword>
<reference evidence="15 18" key="1">
    <citation type="submission" date="2021-07" db="EMBL/GenBank/DDBJ databases">
        <authorList>
            <person name="Imarazene B."/>
            <person name="Zahm M."/>
            <person name="Klopp C."/>
            <person name="Cabau C."/>
            <person name="Beille S."/>
            <person name="Jouanno E."/>
            <person name="Castinel A."/>
            <person name="Lluch J."/>
            <person name="Gil L."/>
            <person name="Kuchtly C."/>
            <person name="Lopez Roques C."/>
            <person name="Donnadieu C."/>
            <person name="Parrinello H."/>
            <person name="Journot L."/>
            <person name="Du K."/>
            <person name="Schartl M."/>
            <person name="Retaux S."/>
            <person name="Guiguen Y."/>
        </authorList>
    </citation>
    <scope>NUCLEOTIDE SEQUENCE [LARGE SCALE GENOMIC DNA]</scope>
    <source>
        <strain evidence="15">Pach_M1</strain>
        <tissue evidence="15">Testis</tissue>
    </source>
</reference>
<keyword evidence="10" id="KW-1015">Disulfide bond</keyword>
<sequence length="108" mass="11787">MALMLQAAPVLLLLVYSPGTHSAPSQYLCGSSLVDALYFVCGARGFFYANRGERDLKALLAVLSQTSPHENAVEGSPLKKAELKVKRGIVDQCCHRPCSFSHLQNYCN</sequence>
<evidence type="ECO:0000313" key="16">
    <source>
        <dbReference type="Ensembl" id="ENSAMXP00005043705.1"/>
    </source>
</evidence>
<keyword evidence="9 12" id="KW-0372">Hormone</keyword>
<dbReference type="InterPro" id="IPR004825">
    <property type="entry name" value="Insulin"/>
</dbReference>
<evidence type="ECO:0000256" key="4">
    <source>
        <dbReference type="ARBA" id="ARBA00011207"/>
    </source>
</evidence>
<keyword evidence="13" id="KW-0732">Signal</keyword>
<evidence type="ECO:0000256" key="10">
    <source>
        <dbReference type="ARBA" id="ARBA00023157"/>
    </source>
</evidence>
<evidence type="ECO:0000256" key="12">
    <source>
        <dbReference type="RuleBase" id="RU000406"/>
    </source>
</evidence>
<dbReference type="PANTHER" id="PTHR11454:SF9">
    <property type="entry name" value="INSULIN"/>
    <property type="match status" value="1"/>
</dbReference>
<evidence type="ECO:0000256" key="8">
    <source>
        <dbReference type="ARBA" id="ARBA00022685"/>
    </source>
</evidence>
<evidence type="ECO:0000256" key="9">
    <source>
        <dbReference type="ARBA" id="ARBA00022702"/>
    </source>
</evidence>
<dbReference type="Ensembl" id="ENSAMXT00005047506.1">
    <property type="protein sequence ID" value="ENSAMXP00005043705.1"/>
    <property type="gene ID" value="ENSAMXG00005020343.1"/>
</dbReference>
<evidence type="ECO:0000256" key="1">
    <source>
        <dbReference type="ARBA" id="ARBA00002985"/>
    </source>
</evidence>
<dbReference type="PROSITE" id="PS00262">
    <property type="entry name" value="INSULIN"/>
    <property type="match status" value="1"/>
</dbReference>
<reference evidence="16" key="2">
    <citation type="submission" date="2025-05" db="UniProtKB">
        <authorList>
            <consortium name="Ensembl"/>
        </authorList>
    </citation>
    <scope>IDENTIFICATION</scope>
</reference>
<evidence type="ECO:0000313" key="18">
    <source>
        <dbReference type="Proteomes" id="UP000752171"/>
    </source>
</evidence>
<dbReference type="InterPro" id="IPR022352">
    <property type="entry name" value="Ins/IGF/rlx"/>
</dbReference>
<evidence type="ECO:0000256" key="6">
    <source>
        <dbReference type="ARBA" id="ARBA00022525"/>
    </source>
</evidence>
<dbReference type="Proteomes" id="UP000694621">
    <property type="component" value="Unplaced"/>
</dbReference>
<dbReference type="InterPro" id="IPR036438">
    <property type="entry name" value="Insulin-like_sf"/>
</dbReference>
<evidence type="ECO:0000256" key="11">
    <source>
        <dbReference type="ARBA" id="ARBA00023277"/>
    </source>
</evidence>
<evidence type="ECO:0000256" key="3">
    <source>
        <dbReference type="ARBA" id="ARBA00009034"/>
    </source>
</evidence>
<dbReference type="AlphaFoldDB" id="A0A8B9RHS3"/>
<gene>
    <name evidence="16" type="primary">insb</name>
    <name evidence="15" type="synonym">INS</name>
    <name evidence="15" type="ORF">AMEX_G13610</name>
</gene>
<evidence type="ECO:0000259" key="14">
    <source>
        <dbReference type="SMART" id="SM00078"/>
    </source>
</evidence>
<dbReference type="PANTHER" id="PTHR11454">
    <property type="entry name" value="INSULIN/INSULIN GROWTH FACTOR"/>
    <property type="match status" value="1"/>
</dbReference>
<evidence type="ECO:0000313" key="17">
    <source>
        <dbReference type="Proteomes" id="UP000694621"/>
    </source>
</evidence>
<dbReference type="GO" id="GO:0006006">
    <property type="term" value="P:glucose metabolic process"/>
    <property type="evidence" value="ECO:0007669"/>
    <property type="project" value="UniProtKB-UniRule"/>
</dbReference>
<dbReference type="SMART" id="SM00078">
    <property type="entry name" value="IlGF"/>
    <property type="match status" value="1"/>
</dbReference>
<feature type="domain" description="Insulin-like" evidence="14">
    <location>
        <begin position="26"/>
        <end position="107"/>
    </location>
</feature>
<evidence type="ECO:0000256" key="7">
    <source>
        <dbReference type="ARBA" id="ARBA00022526"/>
    </source>
</evidence>
<keyword evidence="8" id="KW-0165">Cleavage on pair of basic residues</keyword>
<dbReference type="KEGG" id="amex:103028544"/>
<feature type="chain" id="PRO_5044669872" description="Insulin" evidence="13">
    <location>
        <begin position="23"/>
        <end position="108"/>
    </location>
</feature>
<dbReference type="Proteomes" id="UP000752171">
    <property type="component" value="Unassembled WGS sequence"/>
</dbReference>
<evidence type="ECO:0000256" key="13">
    <source>
        <dbReference type="SAM" id="SignalP"/>
    </source>
</evidence>
<dbReference type="GeneID" id="103028544"/>
<dbReference type="InterPro" id="IPR022353">
    <property type="entry name" value="Insulin_CS"/>
</dbReference>
<dbReference type="CDD" id="cd04367">
    <property type="entry name" value="IlGF_insulin_like"/>
    <property type="match status" value="1"/>
</dbReference>
<dbReference type="PRINTS" id="PR00277">
    <property type="entry name" value="INSULIN"/>
</dbReference>
<dbReference type="FunFam" id="1.10.100.10:FF:000003">
    <property type="entry name" value="Insulin"/>
    <property type="match status" value="1"/>
</dbReference>
<dbReference type="GO" id="GO:0005615">
    <property type="term" value="C:extracellular space"/>
    <property type="evidence" value="ECO:0007669"/>
    <property type="project" value="TreeGrafter"/>
</dbReference>
<comment type="similarity">
    <text evidence="3 12">Belongs to the insulin family.</text>
</comment>
<organism evidence="16 17">
    <name type="scientific">Astyanax mexicanus</name>
    <name type="common">Blind cave fish</name>
    <name type="synonym">Astyanax fasciatus mexicanus</name>
    <dbReference type="NCBI Taxonomy" id="7994"/>
    <lineage>
        <taxon>Eukaryota</taxon>
        <taxon>Metazoa</taxon>
        <taxon>Chordata</taxon>
        <taxon>Craniata</taxon>
        <taxon>Vertebrata</taxon>
        <taxon>Euteleostomi</taxon>
        <taxon>Actinopterygii</taxon>
        <taxon>Neopterygii</taxon>
        <taxon>Teleostei</taxon>
        <taxon>Ostariophysi</taxon>
        <taxon>Characiformes</taxon>
        <taxon>Characoidei</taxon>
        <taxon>Acestrorhamphidae</taxon>
        <taxon>Acestrorhamphinae</taxon>
        <taxon>Astyanax</taxon>
    </lineage>
</organism>
<feature type="signal peptide" evidence="13">
    <location>
        <begin position="1"/>
        <end position="22"/>
    </location>
</feature>
<name>A0A8B9RHS3_ASTMX</name>
<evidence type="ECO:0000313" key="15">
    <source>
        <dbReference type="EMBL" id="KAG9272596.1"/>
    </source>
</evidence>
<dbReference type="OrthoDB" id="10019596at2759"/>
<accession>A0A8B9RHS3</accession>
<dbReference type="SUPFAM" id="SSF56994">
    <property type="entry name" value="Insulin-like"/>
    <property type="match status" value="1"/>
</dbReference>
<dbReference type="Gene3D" id="1.10.100.10">
    <property type="entry name" value="Insulin-like"/>
    <property type="match status" value="1"/>
</dbReference>
<dbReference type="EMBL" id="JAICCE010000010">
    <property type="protein sequence ID" value="KAG9272596.1"/>
    <property type="molecule type" value="Genomic_DNA"/>
</dbReference>
<dbReference type="InterPro" id="IPR016179">
    <property type="entry name" value="Insulin-like"/>
</dbReference>
<comment type="function">
    <text evidence="1 12">Insulin decreases blood glucose concentration. It increases cell permeability to monosaccharides, amino acids and fatty acids. It accelerates glycolysis, the pentose phosphate cycle, and glycogen synthesis in liver.</text>
</comment>
<keyword evidence="6 12" id="KW-0964">Secreted</keyword>
<protein>
    <recommendedName>
        <fullName evidence="5 12">Insulin</fullName>
    </recommendedName>
</protein>
<comment type="subcellular location">
    <subcellularLocation>
        <location evidence="2 12">Secreted</location>
    </subcellularLocation>
</comment>
<dbReference type="PRINTS" id="PR00276">
    <property type="entry name" value="INSULINFAMLY"/>
</dbReference>
<keyword evidence="7 12" id="KW-0313">Glucose metabolism</keyword>
<comment type="subunit">
    <text evidence="4 12">Heterodimer of a B chain and an A chain linked by two disulfide bonds.</text>
</comment>
<dbReference type="GO" id="GO:0005179">
    <property type="term" value="F:hormone activity"/>
    <property type="evidence" value="ECO:0007669"/>
    <property type="project" value="UniProtKB-KW"/>
</dbReference>
<dbReference type="Pfam" id="PF00049">
    <property type="entry name" value="Insulin"/>
    <property type="match status" value="1"/>
</dbReference>
<proteinExistence type="inferred from homology"/>
<evidence type="ECO:0000256" key="2">
    <source>
        <dbReference type="ARBA" id="ARBA00004613"/>
    </source>
</evidence>
<evidence type="ECO:0000256" key="5">
    <source>
        <dbReference type="ARBA" id="ARBA00020180"/>
    </source>
</evidence>